<keyword evidence="9" id="KW-1185">Reference proteome</keyword>
<feature type="transmembrane region" description="Helical" evidence="6">
    <location>
        <begin position="108"/>
        <end position="128"/>
    </location>
</feature>
<evidence type="ECO:0000256" key="3">
    <source>
        <dbReference type="ARBA" id="ARBA00022989"/>
    </source>
</evidence>
<dbReference type="KEGG" id="whr:OG579_07035"/>
<dbReference type="InterPro" id="IPR007829">
    <property type="entry name" value="TM2"/>
</dbReference>
<evidence type="ECO:0000256" key="6">
    <source>
        <dbReference type="SAM" id="Phobius"/>
    </source>
</evidence>
<keyword evidence="4 6" id="KW-0472">Membrane</keyword>
<evidence type="ECO:0000313" key="9">
    <source>
        <dbReference type="Proteomes" id="UP001432128"/>
    </source>
</evidence>
<evidence type="ECO:0000256" key="2">
    <source>
        <dbReference type="ARBA" id="ARBA00022692"/>
    </source>
</evidence>
<dbReference type="Proteomes" id="UP001432128">
    <property type="component" value="Chromosome"/>
</dbReference>
<evidence type="ECO:0000313" key="8">
    <source>
        <dbReference type="EMBL" id="WUM21530.1"/>
    </source>
</evidence>
<evidence type="ECO:0000259" key="7">
    <source>
        <dbReference type="Pfam" id="PF05154"/>
    </source>
</evidence>
<sequence>MSDRDADRDEIDWDPWWDSPEFPPRAPRSSSGYALPGLAGVDDPWAPWGRDPATGTPLSSRSKRTAGLLQLTLGGFGAGRFYLGHMVIGVSQLLSLILAWYLALTYPLGVYALLGLATWTLVDSITMLSGGTRDAHGLVLRP</sequence>
<dbReference type="RefSeq" id="WP_328858571.1">
    <property type="nucleotide sequence ID" value="NZ_CP108021.1"/>
</dbReference>
<accession>A0AAU4K5X4</accession>
<dbReference type="Pfam" id="PF05154">
    <property type="entry name" value="TM2"/>
    <property type="match status" value="1"/>
</dbReference>
<feature type="region of interest" description="Disordered" evidence="5">
    <location>
        <begin position="1"/>
        <end position="62"/>
    </location>
</feature>
<protein>
    <submittedName>
        <fullName evidence="8">TM2 domain-containing protein</fullName>
    </submittedName>
</protein>
<evidence type="ECO:0000256" key="1">
    <source>
        <dbReference type="ARBA" id="ARBA00004141"/>
    </source>
</evidence>
<evidence type="ECO:0000256" key="4">
    <source>
        <dbReference type="ARBA" id="ARBA00023136"/>
    </source>
</evidence>
<name>A0AAU4K5X4_9NOCA</name>
<feature type="domain" description="TM2" evidence="7">
    <location>
        <begin position="60"/>
        <end position="100"/>
    </location>
</feature>
<dbReference type="GO" id="GO:0016020">
    <property type="term" value="C:membrane"/>
    <property type="evidence" value="ECO:0007669"/>
    <property type="project" value="UniProtKB-SubCell"/>
</dbReference>
<gene>
    <name evidence="8" type="ORF">OG579_07035</name>
</gene>
<proteinExistence type="predicted"/>
<dbReference type="EMBL" id="CP108021">
    <property type="protein sequence ID" value="WUM21530.1"/>
    <property type="molecule type" value="Genomic_DNA"/>
</dbReference>
<comment type="subcellular location">
    <subcellularLocation>
        <location evidence="1">Membrane</location>
        <topology evidence="1">Multi-pass membrane protein</topology>
    </subcellularLocation>
</comment>
<organism evidence="8 9">
    <name type="scientific">Williamsia herbipolensis</name>
    <dbReference type="NCBI Taxonomy" id="1603258"/>
    <lineage>
        <taxon>Bacteria</taxon>
        <taxon>Bacillati</taxon>
        <taxon>Actinomycetota</taxon>
        <taxon>Actinomycetes</taxon>
        <taxon>Mycobacteriales</taxon>
        <taxon>Nocardiaceae</taxon>
        <taxon>Williamsia</taxon>
    </lineage>
</organism>
<evidence type="ECO:0000256" key="5">
    <source>
        <dbReference type="SAM" id="MobiDB-lite"/>
    </source>
</evidence>
<feature type="transmembrane region" description="Helical" evidence="6">
    <location>
        <begin position="81"/>
        <end position="102"/>
    </location>
</feature>
<reference evidence="8 9" key="1">
    <citation type="submission" date="2022-10" db="EMBL/GenBank/DDBJ databases">
        <title>The complete genomes of actinobacterial strains from the NBC collection.</title>
        <authorList>
            <person name="Joergensen T.S."/>
            <person name="Alvarez Arevalo M."/>
            <person name="Sterndorff E.B."/>
            <person name="Faurdal D."/>
            <person name="Vuksanovic O."/>
            <person name="Mourched A.-S."/>
            <person name="Charusanti P."/>
            <person name="Shaw S."/>
            <person name="Blin K."/>
            <person name="Weber T."/>
        </authorList>
    </citation>
    <scope>NUCLEOTIDE SEQUENCE [LARGE SCALE GENOMIC DNA]</scope>
    <source>
        <strain evidence="8 9">NBC_00319</strain>
    </source>
</reference>
<keyword evidence="2 6" id="KW-0812">Transmembrane</keyword>
<dbReference type="AlphaFoldDB" id="A0AAU4K5X4"/>
<keyword evidence="3 6" id="KW-1133">Transmembrane helix</keyword>